<evidence type="ECO:0000313" key="3">
    <source>
        <dbReference type="EMBL" id="MDQ0324209.1"/>
    </source>
</evidence>
<dbReference type="PANTHER" id="PTHR12149">
    <property type="entry name" value="FRUCTOSAMINE 3 KINASE-RELATED PROTEIN"/>
    <property type="match status" value="1"/>
</dbReference>
<keyword evidence="4" id="KW-1185">Reference proteome</keyword>
<comment type="similarity">
    <text evidence="1 2">Belongs to the fructosamine kinase family.</text>
</comment>
<reference evidence="3 4" key="1">
    <citation type="submission" date="2023-07" db="EMBL/GenBank/DDBJ databases">
        <title>Genomic Encyclopedia of Type Strains, Phase IV (KMG-IV): sequencing the most valuable type-strain genomes for metagenomic binning, comparative biology and taxonomic classification.</title>
        <authorList>
            <person name="Goeker M."/>
        </authorList>
    </citation>
    <scope>NUCLEOTIDE SEQUENCE [LARGE SCALE GENOMIC DNA]</scope>
    <source>
        <strain evidence="3 4">DSM 11549</strain>
    </source>
</reference>
<proteinExistence type="inferred from homology"/>
<organism evidence="3 4">
    <name type="scientific">Rhodopseudomonas julia</name>
    <dbReference type="NCBI Taxonomy" id="200617"/>
    <lineage>
        <taxon>Bacteria</taxon>
        <taxon>Pseudomonadati</taxon>
        <taxon>Pseudomonadota</taxon>
        <taxon>Alphaproteobacteria</taxon>
        <taxon>Hyphomicrobiales</taxon>
        <taxon>Nitrobacteraceae</taxon>
        <taxon>Rhodopseudomonas</taxon>
    </lineage>
</organism>
<dbReference type="Gene3D" id="3.90.1200.10">
    <property type="match status" value="1"/>
</dbReference>
<dbReference type="InterPro" id="IPR016477">
    <property type="entry name" value="Fructo-/Ketosamine-3-kinase"/>
</dbReference>
<keyword evidence="2" id="KW-0808">Transferase</keyword>
<dbReference type="Gene3D" id="3.30.200.20">
    <property type="entry name" value="Phosphorylase Kinase, domain 1"/>
    <property type="match status" value="1"/>
</dbReference>
<evidence type="ECO:0000256" key="2">
    <source>
        <dbReference type="PIRNR" id="PIRNR006221"/>
    </source>
</evidence>
<dbReference type="SUPFAM" id="SSF56112">
    <property type="entry name" value="Protein kinase-like (PK-like)"/>
    <property type="match status" value="1"/>
</dbReference>
<evidence type="ECO:0000313" key="4">
    <source>
        <dbReference type="Proteomes" id="UP001230253"/>
    </source>
</evidence>
<keyword evidence="2" id="KW-0418">Kinase</keyword>
<evidence type="ECO:0000256" key="1">
    <source>
        <dbReference type="ARBA" id="ARBA00009460"/>
    </source>
</evidence>
<protein>
    <submittedName>
        <fullName evidence="3">Fructosamine-3-kinase</fullName>
    </submittedName>
</protein>
<gene>
    <name evidence="3" type="ORF">J2R99_000058</name>
</gene>
<sequence>MSLLAEAGAELLGGILASETVLHGGDISQLAHIKLDDGREAVVKNGPSPRTEAAMLVTIGESGAPAPAVLAVDDHALVMEVLPDSGSLRNAWADLGLAVSTLHVRRDEKYGWSEDYAFGPVAIVNDRADDWIAFWGDKRLLVNVPHIDSRLARRIERLAADLPNRIPARPAAALLHGDMWGGNIVVSNDRVSGLIDPACYFGHYEVDLAMLNLFGRPGDAFYEAYGALESGFEERLAIYQLWPALVHLRLFGGGYRPMVEGLLQKLGV</sequence>
<dbReference type="EMBL" id="JAUSUK010000001">
    <property type="protein sequence ID" value="MDQ0324209.1"/>
    <property type="molecule type" value="Genomic_DNA"/>
</dbReference>
<comment type="caution">
    <text evidence="3">The sequence shown here is derived from an EMBL/GenBank/DDBJ whole genome shotgun (WGS) entry which is preliminary data.</text>
</comment>
<dbReference type="RefSeq" id="WP_307152524.1">
    <property type="nucleotide sequence ID" value="NZ_JAUSUK010000001.1"/>
</dbReference>
<dbReference type="PIRSF" id="PIRSF006221">
    <property type="entry name" value="Ketosamine-3-kinase"/>
    <property type="match status" value="1"/>
</dbReference>
<dbReference type="Pfam" id="PF03881">
    <property type="entry name" value="Fructosamin_kin"/>
    <property type="match status" value="1"/>
</dbReference>
<accession>A0ABU0C111</accession>
<name>A0ABU0C111_9BRAD</name>
<dbReference type="InterPro" id="IPR011009">
    <property type="entry name" value="Kinase-like_dom_sf"/>
</dbReference>
<dbReference type="Proteomes" id="UP001230253">
    <property type="component" value="Unassembled WGS sequence"/>
</dbReference>
<dbReference type="PANTHER" id="PTHR12149:SF8">
    <property type="entry name" value="PROTEIN-RIBULOSAMINE 3-KINASE"/>
    <property type="match status" value="1"/>
</dbReference>